<dbReference type="KEGG" id="fgi:OP10G_4753"/>
<dbReference type="EMBL" id="CP007139">
    <property type="protein sequence ID" value="AIE88121.1"/>
    <property type="molecule type" value="Genomic_DNA"/>
</dbReference>
<accession>A0A068NXH5</accession>
<proteinExistence type="predicted"/>
<dbReference type="RefSeq" id="WP_025228015.1">
    <property type="nucleotide sequence ID" value="NZ_CP007139.1"/>
</dbReference>
<name>A0A068NXH5_FIMGI</name>
<dbReference type="Proteomes" id="UP000027982">
    <property type="component" value="Chromosome"/>
</dbReference>
<gene>
    <name evidence="1" type="ORF">OP10G_4753</name>
</gene>
<reference evidence="1 2" key="1">
    <citation type="journal article" date="2014" name="PLoS ONE">
        <title>The first complete genome sequence of the class fimbriimonadia in the phylum armatimonadetes.</title>
        <authorList>
            <person name="Hu Z.Y."/>
            <person name="Wang Y.Z."/>
            <person name="Im W.T."/>
            <person name="Wang S.Y."/>
            <person name="Zhao G.P."/>
            <person name="Zheng H.J."/>
            <person name="Quan Z.X."/>
        </authorList>
    </citation>
    <scope>NUCLEOTIDE SEQUENCE [LARGE SCALE GENOMIC DNA]</scope>
    <source>
        <strain evidence="1">Gsoil 348</strain>
    </source>
</reference>
<organism evidence="1 2">
    <name type="scientific">Fimbriimonas ginsengisoli Gsoil 348</name>
    <dbReference type="NCBI Taxonomy" id="661478"/>
    <lineage>
        <taxon>Bacteria</taxon>
        <taxon>Bacillati</taxon>
        <taxon>Armatimonadota</taxon>
        <taxon>Fimbriimonadia</taxon>
        <taxon>Fimbriimonadales</taxon>
        <taxon>Fimbriimonadaceae</taxon>
        <taxon>Fimbriimonas</taxon>
    </lineage>
</organism>
<keyword evidence="2" id="KW-1185">Reference proteome</keyword>
<protein>
    <submittedName>
        <fullName evidence="1">Uncharacterized protein</fullName>
    </submittedName>
</protein>
<evidence type="ECO:0000313" key="1">
    <source>
        <dbReference type="EMBL" id="AIE88121.1"/>
    </source>
</evidence>
<evidence type="ECO:0000313" key="2">
    <source>
        <dbReference type="Proteomes" id="UP000027982"/>
    </source>
</evidence>
<sequence length="203" mass="22651">MDTAIRKSMSRTTPMLAIGLIFIAAFAWFRRANAAASPDTYANYSLVYALPSGWKEIPHSPQAIFLFRSLHSDLLMRGAMNDVVADYNPTPDLDRDGLAQWMLDITAANLKSWKGEMLDTVNGTNGTTFRLVRRWSPDKCVVSAIAVRGNTSIVVTLSGDERKVDILDQEMPAFRTYLTTLGMSPHVYKDSDETLSQRPKAKM</sequence>
<dbReference type="AlphaFoldDB" id="A0A068NXH5"/>
<dbReference type="HOGENOM" id="CLU_1347233_0_0_0"/>